<keyword evidence="2" id="KW-0677">Repeat</keyword>
<feature type="repeat" description="WD" evidence="6">
    <location>
        <begin position="755"/>
        <end position="796"/>
    </location>
</feature>
<name>G1XNJ6_ARTOA</name>
<dbReference type="PROSITE" id="PS50082">
    <property type="entry name" value="WD_REPEATS_2"/>
    <property type="match status" value="7"/>
</dbReference>
<organism evidence="10 11">
    <name type="scientific">Arthrobotrys oligospora (strain ATCC 24927 / CBS 115.81 / DSM 1491)</name>
    <name type="common">Nematode-trapping fungus</name>
    <name type="synonym">Didymozoophaga oligospora</name>
    <dbReference type="NCBI Taxonomy" id="756982"/>
    <lineage>
        <taxon>Eukaryota</taxon>
        <taxon>Fungi</taxon>
        <taxon>Dikarya</taxon>
        <taxon>Ascomycota</taxon>
        <taxon>Pezizomycotina</taxon>
        <taxon>Orbiliomycetes</taxon>
        <taxon>Orbiliales</taxon>
        <taxon>Orbiliaceae</taxon>
        <taxon>Orbilia</taxon>
        <taxon>Orbilia oligospora</taxon>
    </lineage>
</organism>
<dbReference type="CDD" id="cd00200">
    <property type="entry name" value="WD40"/>
    <property type="match status" value="1"/>
</dbReference>
<dbReference type="Pfam" id="PF00400">
    <property type="entry name" value="WD40"/>
    <property type="match status" value="7"/>
</dbReference>
<dbReference type="OMA" id="NINARIF"/>
<dbReference type="PANTHER" id="PTHR22847">
    <property type="entry name" value="WD40 REPEAT PROTEIN"/>
    <property type="match status" value="1"/>
</dbReference>
<dbReference type="InterPro" id="IPR036322">
    <property type="entry name" value="WD40_repeat_dom_sf"/>
</dbReference>
<evidence type="ECO:0000313" key="11">
    <source>
        <dbReference type="Proteomes" id="UP000008784"/>
    </source>
</evidence>
<dbReference type="STRING" id="756982.G1XNJ6"/>
<dbReference type="Proteomes" id="UP000008784">
    <property type="component" value="Unassembled WGS sequence"/>
</dbReference>
<dbReference type="InParanoid" id="G1XNJ6"/>
<evidence type="ECO:0000256" key="7">
    <source>
        <dbReference type="SAM" id="Coils"/>
    </source>
</evidence>
<feature type="repeat" description="WD" evidence="6">
    <location>
        <begin position="1003"/>
        <end position="1044"/>
    </location>
</feature>
<dbReference type="PROSITE" id="PS00678">
    <property type="entry name" value="WD_REPEATS_1"/>
    <property type="match status" value="3"/>
</dbReference>
<keyword evidence="7" id="KW-0175">Coiled coil</keyword>
<gene>
    <name evidence="10" type="ORF">AOL_s00173g14</name>
</gene>
<evidence type="ECO:0000259" key="9">
    <source>
        <dbReference type="Pfam" id="PF24883"/>
    </source>
</evidence>
<dbReference type="EMBL" id="ADOT01000263">
    <property type="protein sequence ID" value="EGX44913.1"/>
    <property type="molecule type" value="Genomic_DNA"/>
</dbReference>
<dbReference type="HOGENOM" id="CLU_000288_6_16_1"/>
<evidence type="ECO:0000256" key="4">
    <source>
        <dbReference type="ARBA" id="ARBA00039789"/>
    </source>
</evidence>
<dbReference type="PROSITE" id="PS50294">
    <property type="entry name" value="WD_REPEATS_REGION"/>
    <property type="match status" value="7"/>
</dbReference>
<dbReference type="SUPFAM" id="SSF52540">
    <property type="entry name" value="P-loop containing nucleoside triphosphate hydrolases"/>
    <property type="match status" value="1"/>
</dbReference>
<feature type="domain" description="Nephrocystin 3-like N-terminal" evidence="9">
    <location>
        <begin position="182"/>
        <end position="357"/>
    </location>
</feature>
<feature type="compositionally biased region" description="Basic and acidic residues" evidence="8">
    <location>
        <begin position="1218"/>
        <end position="1227"/>
    </location>
</feature>
<feature type="coiled-coil region" evidence="7">
    <location>
        <begin position="34"/>
        <end position="88"/>
    </location>
</feature>
<dbReference type="InterPro" id="IPR020472">
    <property type="entry name" value="WD40_PAC1"/>
</dbReference>
<dbReference type="SMART" id="SM00320">
    <property type="entry name" value="WD40"/>
    <property type="match status" value="9"/>
</dbReference>
<dbReference type="GeneID" id="22897075"/>
<evidence type="ECO:0000313" key="10">
    <source>
        <dbReference type="EMBL" id="EGX44913.1"/>
    </source>
</evidence>
<evidence type="ECO:0000256" key="2">
    <source>
        <dbReference type="ARBA" id="ARBA00022737"/>
    </source>
</evidence>
<dbReference type="InterPro" id="IPR001680">
    <property type="entry name" value="WD40_rpt"/>
</dbReference>
<dbReference type="Gene3D" id="3.40.50.300">
    <property type="entry name" value="P-loop containing nucleotide triphosphate hydrolases"/>
    <property type="match status" value="1"/>
</dbReference>
<reference evidence="10 11" key="1">
    <citation type="journal article" date="2011" name="PLoS Pathog.">
        <title>Genomic and proteomic analyses of the fungus Arthrobotrys oligospora provide insights into nematode-trap formation.</title>
        <authorList>
            <person name="Yang J."/>
            <person name="Wang L."/>
            <person name="Ji X."/>
            <person name="Feng Y."/>
            <person name="Li X."/>
            <person name="Zou C."/>
            <person name="Xu J."/>
            <person name="Ren Y."/>
            <person name="Mi Q."/>
            <person name="Wu J."/>
            <person name="Liu S."/>
            <person name="Liu Y."/>
            <person name="Huang X."/>
            <person name="Wang H."/>
            <person name="Niu X."/>
            <person name="Li J."/>
            <person name="Liang L."/>
            <person name="Luo Y."/>
            <person name="Ji K."/>
            <person name="Zhou W."/>
            <person name="Yu Z."/>
            <person name="Li G."/>
            <person name="Liu Y."/>
            <person name="Li L."/>
            <person name="Qiao M."/>
            <person name="Feng L."/>
            <person name="Zhang K.-Q."/>
        </authorList>
    </citation>
    <scope>NUCLEOTIDE SEQUENCE [LARGE SCALE GENOMIC DNA]</scope>
    <source>
        <strain evidence="11">ATCC 24927 / CBS 115.81 / DSM 1491</strain>
    </source>
</reference>
<feature type="repeat" description="WD" evidence="6">
    <location>
        <begin position="879"/>
        <end position="920"/>
    </location>
</feature>
<dbReference type="PANTHER" id="PTHR22847:SF637">
    <property type="entry name" value="WD REPEAT DOMAIN 5B"/>
    <property type="match status" value="1"/>
</dbReference>
<dbReference type="SUPFAM" id="SSF50969">
    <property type="entry name" value="YVTN repeat-like/Quinoprotein amine dehydrogenase"/>
    <property type="match status" value="1"/>
</dbReference>
<accession>G1XNJ6</accession>
<comment type="similarity">
    <text evidence="3">Belongs to the WD repeat MDV1/CAF4 family.</text>
</comment>
<dbReference type="GO" id="GO:0005634">
    <property type="term" value="C:nucleus"/>
    <property type="evidence" value="ECO:0007669"/>
    <property type="project" value="TreeGrafter"/>
</dbReference>
<feature type="repeat" description="WD" evidence="6">
    <location>
        <begin position="921"/>
        <end position="960"/>
    </location>
</feature>
<dbReference type="Pfam" id="PF24883">
    <property type="entry name" value="NPHP3_N"/>
    <property type="match status" value="1"/>
</dbReference>
<dbReference type="InterPro" id="IPR056884">
    <property type="entry name" value="NPHP3-like_N"/>
</dbReference>
<dbReference type="PRINTS" id="PR00320">
    <property type="entry name" value="GPROTEINBRPT"/>
</dbReference>
<proteinExistence type="inferred from homology"/>
<dbReference type="SUPFAM" id="SSF50978">
    <property type="entry name" value="WD40 repeat-like"/>
    <property type="match status" value="1"/>
</dbReference>
<keyword evidence="11" id="KW-1185">Reference proteome</keyword>
<evidence type="ECO:0000256" key="3">
    <source>
        <dbReference type="ARBA" id="ARBA00038415"/>
    </source>
</evidence>
<dbReference type="OrthoDB" id="674604at2759"/>
<evidence type="ECO:0000256" key="8">
    <source>
        <dbReference type="SAM" id="MobiDB-lite"/>
    </source>
</evidence>
<feature type="repeat" description="WD" evidence="6">
    <location>
        <begin position="837"/>
        <end position="878"/>
    </location>
</feature>
<dbReference type="GO" id="GO:1990234">
    <property type="term" value="C:transferase complex"/>
    <property type="evidence" value="ECO:0007669"/>
    <property type="project" value="UniProtKB-ARBA"/>
</dbReference>
<keyword evidence="1 6" id="KW-0853">WD repeat</keyword>
<comment type="function">
    <text evidence="5">Involved in mitochondrial fission. Acts as an adapter protein required to form mitochondrial fission complexes. Formation of these complexes is required to promote constriction and fission of the mitochondrial compartment at a late step in mitochondrial division.</text>
</comment>
<dbReference type="eggNOG" id="KOG0272">
    <property type="taxonomic scope" value="Eukaryota"/>
</dbReference>
<feature type="repeat" description="WD" evidence="6">
    <location>
        <begin position="797"/>
        <end position="836"/>
    </location>
</feature>
<dbReference type="InterPro" id="IPR011044">
    <property type="entry name" value="Quino_amine_DH_bsu"/>
</dbReference>
<comment type="caution">
    <text evidence="10">The sequence shown here is derived from an EMBL/GenBank/DDBJ whole genome shotgun (WGS) entry which is preliminary data.</text>
</comment>
<dbReference type="InterPro" id="IPR019775">
    <property type="entry name" value="WD40_repeat_CS"/>
</dbReference>
<feature type="repeat" description="WD" evidence="6">
    <location>
        <begin position="961"/>
        <end position="1002"/>
    </location>
</feature>
<evidence type="ECO:0000256" key="5">
    <source>
        <dbReference type="ARBA" id="ARBA00043913"/>
    </source>
</evidence>
<sequence>MEALGAAASIIAVLQAISSCYKFYSDAKGAKDDIEALEKETAGLTILIKRIEEEFTNKSSAGLELSTTEELKTALEGCKSELQRLEKKLDPGKQHKFLGVFKRSLKWPFKGPEASKIIQALARWKQHIALAFEIDQTKQLHDVNRKIDFLNLPSAEGAAYGSFKDQNEPECLPNTRVALLQDIEKWVQDPQGKSVFWLSGVAGTGKSTISRTIAKELSEKRRLAGSFFFRRGERDRGDASKFFTTLASQLAHHIHGLTSSIQNAIKENPGIATTGNGEQFEKLIFQPLSKLNHSSSDRQHPRAQSAHSSSSVTKAVLVIDALDECDREDDQQLIISLLARLSEIRSVVDIRVFLTSRPEVPLRLGFQKLSGDIHEDMILHEIPGVEKDITLFLECEFAKIRKDHPLPPQWPGQENIRQLAKMAVPLFIFAATVCRFVADCDPEGQIEIVMGYQSDWHVSQLEKTYLPILHQSAKSAFSRKTLTMEFRVIVGTIINLASPLSVSSLSKILAMSEGKINARLRELHSVLDIPKQTNPDVPIRMFHLSFRDFLSGQVLCDNSNFHDFWIDEKEAHAVIYKKCIELMSGTGGLKRNICNVKSPGTLRAGIDEGVIEICLPSELRYACCYWVHHLQQSQNKINDSSQVYKFLQKHILHWLEALSLSGEMNKIVLIVDALSSAVDNETGKDLLALVQDMKRLVRQNQRIIDIAPMQAYWSALIFAPGKSILRNIFNLDVLLPGVTRLPKVPDQWDAILQTLEGHTGSVWSVAFSIDGKMVASSSSDRTVRLWDATTGVLLQTLEGHSNCVRSIAFNSKMLASGSDDRKVKLWDPNTGVLLRTLEGHKDAVNSIALSTDGKMLASGSDDKTIGLWDPNTGVLLRTLGGHKYGVNSIALSTDGGMLASGSDDRTAKLWNPNTGVLLHTLEGHTGWVRSVAFSGTMLASASDDRTVKIWDVATGALLRTLEGHTNSVLGVEFSVDGKVLTPASADRTIKIWDTVNGALLRNLEGHTGEVNGIGFSVNGKTLASASDDRTVRIWDLSTGTSMEKMDQEGNREDVTHVVFSVDGKKLASVWGGREVGIWDADTAVLQRSWWAVPESTPRNSDLTIWKIAFSVDSKTVVTVSYFDKIKIWDADTGELLQVPEGNLSKYASNFKLVVDHETPLGSYTVRILDIDTGAELQAFNAEHLPRAIYIADGGRHSIVERGDFEFRTEEDPSTPGEKNSHEGQQEPMDFKDEWLVQGEDRFLWIPPAYRPNYDRCWDVYGNTFCLGSRNGTVWFPTFENSCPYTSP</sequence>
<evidence type="ECO:0000256" key="6">
    <source>
        <dbReference type="PROSITE-ProRule" id="PRU00221"/>
    </source>
</evidence>
<protein>
    <recommendedName>
        <fullName evidence="4">Mitochondrial division protein 1</fullName>
    </recommendedName>
</protein>
<dbReference type="RefSeq" id="XP_011126058.1">
    <property type="nucleotide sequence ID" value="XM_011127756.1"/>
</dbReference>
<evidence type="ECO:0000256" key="1">
    <source>
        <dbReference type="ARBA" id="ARBA00022574"/>
    </source>
</evidence>
<dbReference type="InterPro" id="IPR027417">
    <property type="entry name" value="P-loop_NTPase"/>
</dbReference>
<feature type="region of interest" description="Disordered" evidence="8">
    <location>
        <begin position="1206"/>
        <end position="1227"/>
    </location>
</feature>
<dbReference type="InterPro" id="IPR015943">
    <property type="entry name" value="WD40/YVTN_repeat-like_dom_sf"/>
</dbReference>
<dbReference type="Gene3D" id="2.130.10.10">
    <property type="entry name" value="YVTN repeat-like/Quinoprotein amine dehydrogenase"/>
    <property type="match status" value="3"/>
</dbReference>